<sequence>MEEPNKNEMTQEMGIVKESKSNVVLLEPTYEIRETHANNAEQLPENVLIGEDDDEQLPSSSQDVQCDVMDPFFYTSVNIDEVNRDHTLCHHCGEDLTNRRFYNHLFDHHGYTKQQLDLMKTQKRIENAKKKKKELSLFICDCGTQFVSKNGLVKHKLRCHEIDADEKMITASVDNIVCPSYACEKNFTTYLDLAIHVDSAHRNLVTISDAFRIRRVFFQDKTSFSKWKRDMEKITRSDFFLRTTQKVTYAQKTALFKCQYSNSRGQPKGRRCEQCPAFIRTCERHSGRIEVVACFGHLGHEHETETAEAKELREIKWQEIEQKAREENILEESEQNVVATDDVLVVVDEVPNAPMPSLKRPCVDEHQQIADMKSARHY</sequence>
<dbReference type="PROSITE" id="PS00028">
    <property type="entry name" value="ZINC_FINGER_C2H2_1"/>
    <property type="match status" value="1"/>
</dbReference>
<dbReference type="PANTHER" id="PTHR33936">
    <property type="entry name" value="PROTEIN CBG17840"/>
    <property type="match status" value="1"/>
</dbReference>
<name>A0A8S1EYM8_9PELO</name>
<comment type="caution">
    <text evidence="2">The sequence shown here is derived from an EMBL/GenBank/DDBJ whole genome shotgun (WGS) entry which is preliminary data.</text>
</comment>
<evidence type="ECO:0000313" key="3">
    <source>
        <dbReference type="Proteomes" id="UP000494206"/>
    </source>
</evidence>
<dbReference type="Gene3D" id="3.30.160.60">
    <property type="entry name" value="Classic Zinc Finger"/>
    <property type="match status" value="1"/>
</dbReference>
<dbReference type="InterPro" id="IPR013087">
    <property type="entry name" value="Znf_C2H2_type"/>
</dbReference>
<dbReference type="Proteomes" id="UP000494206">
    <property type="component" value="Unassembled WGS sequence"/>
</dbReference>
<dbReference type="PANTHER" id="PTHR33936:SF23">
    <property type="entry name" value="C2H2-TYPE DOMAIN-CONTAINING PROTEIN"/>
    <property type="match status" value="1"/>
</dbReference>
<protein>
    <recommendedName>
        <fullName evidence="1">C2H2-type domain-containing protein</fullName>
    </recommendedName>
</protein>
<feature type="domain" description="C2H2-type" evidence="1">
    <location>
        <begin position="178"/>
        <end position="201"/>
    </location>
</feature>
<accession>A0A8S1EYM8</accession>
<dbReference type="InterPro" id="IPR052797">
    <property type="entry name" value="RegFact_GeneExpr_CellDeath"/>
</dbReference>
<evidence type="ECO:0000259" key="1">
    <source>
        <dbReference type="PROSITE" id="PS00028"/>
    </source>
</evidence>
<reference evidence="2 3" key="1">
    <citation type="submission" date="2020-04" db="EMBL/GenBank/DDBJ databases">
        <authorList>
            <person name="Laetsch R D."/>
            <person name="Stevens L."/>
            <person name="Kumar S."/>
            <person name="Blaxter L. M."/>
        </authorList>
    </citation>
    <scope>NUCLEOTIDE SEQUENCE [LARGE SCALE GENOMIC DNA]</scope>
</reference>
<dbReference type="AlphaFoldDB" id="A0A8S1EYM8"/>
<keyword evidence="3" id="KW-1185">Reference proteome</keyword>
<evidence type="ECO:0000313" key="2">
    <source>
        <dbReference type="EMBL" id="CAB3406733.1"/>
    </source>
</evidence>
<organism evidence="2 3">
    <name type="scientific">Caenorhabditis bovis</name>
    <dbReference type="NCBI Taxonomy" id="2654633"/>
    <lineage>
        <taxon>Eukaryota</taxon>
        <taxon>Metazoa</taxon>
        <taxon>Ecdysozoa</taxon>
        <taxon>Nematoda</taxon>
        <taxon>Chromadorea</taxon>
        <taxon>Rhabditida</taxon>
        <taxon>Rhabditina</taxon>
        <taxon>Rhabditomorpha</taxon>
        <taxon>Rhabditoidea</taxon>
        <taxon>Rhabditidae</taxon>
        <taxon>Peloderinae</taxon>
        <taxon>Caenorhabditis</taxon>
    </lineage>
</organism>
<gene>
    <name evidence="2" type="ORF">CBOVIS_LOCUS8763</name>
</gene>
<dbReference type="OrthoDB" id="5845900at2759"/>
<proteinExistence type="predicted"/>
<dbReference type="EMBL" id="CADEPM010000005">
    <property type="protein sequence ID" value="CAB3406733.1"/>
    <property type="molecule type" value="Genomic_DNA"/>
</dbReference>